<name>A0A2S3R2L7_VIBVL</name>
<dbReference type="Pfam" id="PF05742">
    <property type="entry name" value="TANGO2"/>
    <property type="match status" value="1"/>
</dbReference>
<proteinExistence type="predicted"/>
<dbReference type="Proteomes" id="UP000237466">
    <property type="component" value="Unassembled WGS sequence"/>
</dbReference>
<comment type="caution">
    <text evidence="1">The sequence shown here is derived from an EMBL/GenBank/DDBJ whole genome shotgun (WGS) entry which is preliminary data.</text>
</comment>
<evidence type="ECO:0000313" key="2">
    <source>
        <dbReference type="Proteomes" id="UP000237466"/>
    </source>
</evidence>
<dbReference type="RefSeq" id="WP_013572331.1">
    <property type="nucleotide sequence ID" value="NZ_CP027030.1"/>
</dbReference>
<sequence>MCSVTWLIEPDGYQLFFNRDEQKARPLALPPQQICIQQTSVLMPIDPKGRGSWISLNEHGLSLCLLNYYQGKVPAGELVSRGLLLRHLSPHQRVEDIVKVFRTIQLKRLAPFTLLAFDPSLTARFGDVMAFEWNGETLRIFPVDSPLFSSAVHFDAVQHYRQQLYRECTAKEKTREALLAFHRAFEAKEPHLSPCMVREDAHTVSFTSISVNRQHKRMSYLPGLPVLQLSESALEEHGYHINPAAAAANDH</sequence>
<dbReference type="InterPro" id="IPR008551">
    <property type="entry name" value="TANGO2"/>
</dbReference>
<dbReference type="AlphaFoldDB" id="A0A2S3R2L7"/>
<evidence type="ECO:0008006" key="3">
    <source>
        <dbReference type="Google" id="ProtNLM"/>
    </source>
</evidence>
<reference evidence="1 2" key="1">
    <citation type="journal article" date="2018" name="Front. Microbiol.">
        <title>Phylogeny of Vibrio vulnificus from the Analysis of the Core-Genome: Implications for Intra-Species Taxonomy.</title>
        <authorList>
            <person name="Roig F.J."/>
            <person name="Gonzalez-Candelas F."/>
            <person name="Sanjuan E."/>
            <person name="Fouz B."/>
            <person name="Feil E.J."/>
            <person name="Llorens C."/>
            <person name="Baker-Austin C."/>
            <person name="Oliver J.D."/>
            <person name="Danin-Poleg Y."/>
            <person name="Gibas C.J."/>
            <person name="Kashi Y."/>
            <person name="Gulig P.A."/>
            <person name="Morrison S.S."/>
            <person name="Amaro C."/>
        </authorList>
    </citation>
    <scope>NUCLEOTIDE SEQUENCE [LARGE SCALE GENOMIC DNA]</scope>
    <source>
        <strain evidence="1 2">CECT4608</strain>
    </source>
</reference>
<gene>
    <name evidence="1" type="ORF">CRN52_11630</name>
</gene>
<evidence type="ECO:0000313" key="1">
    <source>
        <dbReference type="EMBL" id="POB47621.1"/>
    </source>
</evidence>
<protein>
    <recommendedName>
        <fullName evidence="3">NRDE family protein</fullName>
    </recommendedName>
</protein>
<accession>A0A2S3R2L7</accession>
<organism evidence="1 2">
    <name type="scientific">Vibrio vulnificus</name>
    <dbReference type="NCBI Taxonomy" id="672"/>
    <lineage>
        <taxon>Bacteria</taxon>
        <taxon>Pseudomonadati</taxon>
        <taxon>Pseudomonadota</taxon>
        <taxon>Gammaproteobacteria</taxon>
        <taxon>Vibrionales</taxon>
        <taxon>Vibrionaceae</taxon>
        <taxon>Vibrio</taxon>
    </lineage>
</organism>
<dbReference type="EMBL" id="PDGH01000100">
    <property type="protein sequence ID" value="POB47621.1"/>
    <property type="molecule type" value="Genomic_DNA"/>
</dbReference>